<feature type="compositionally biased region" description="Basic and acidic residues" evidence="1">
    <location>
        <begin position="293"/>
        <end position="304"/>
    </location>
</feature>
<feature type="region of interest" description="Disordered" evidence="1">
    <location>
        <begin position="293"/>
        <end position="320"/>
    </location>
</feature>
<protein>
    <submittedName>
        <fullName evidence="2">Uncharacterized protein</fullName>
    </submittedName>
</protein>
<gene>
    <name evidence="2" type="ORF">DPX39_040082900</name>
</gene>
<accession>A0A3L6LAB0</accession>
<feature type="region of interest" description="Disordered" evidence="1">
    <location>
        <begin position="1"/>
        <end position="52"/>
    </location>
</feature>
<comment type="caution">
    <text evidence="2">The sequence shown here is derived from an EMBL/GenBank/DDBJ whole genome shotgun (WGS) entry which is preliminary data.</text>
</comment>
<dbReference type="Proteomes" id="UP000266743">
    <property type="component" value="Chromosome 4"/>
</dbReference>
<reference evidence="2" key="1">
    <citation type="submission" date="2018-09" db="EMBL/GenBank/DDBJ databases">
        <title>whole genome sequence of T. equiperdum IVM-t1 strain.</title>
        <authorList>
            <person name="Suganuma K."/>
        </authorList>
    </citation>
    <scope>NUCLEOTIDE SEQUENCE [LARGE SCALE GENOMIC DNA]</scope>
    <source>
        <strain evidence="2">IVM-t1</strain>
    </source>
</reference>
<dbReference type="EMBL" id="QSBY01000004">
    <property type="protein sequence ID" value="RHW73158.1"/>
    <property type="molecule type" value="Genomic_DNA"/>
</dbReference>
<dbReference type="AlphaFoldDB" id="A0A3L6LAB0"/>
<organism evidence="2">
    <name type="scientific">Trypanosoma brucei equiperdum</name>
    <dbReference type="NCBI Taxonomy" id="630700"/>
    <lineage>
        <taxon>Eukaryota</taxon>
        <taxon>Discoba</taxon>
        <taxon>Euglenozoa</taxon>
        <taxon>Kinetoplastea</taxon>
        <taxon>Metakinetoplastina</taxon>
        <taxon>Trypanosomatida</taxon>
        <taxon>Trypanosomatidae</taxon>
        <taxon>Trypanosoma</taxon>
    </lineage>
</organism>
<sequence length="320" mass="35809">MFPNAHYPVARPPHIREGYSGGYQRANKHTRNWNTSYTRHPRRTYDRDPPPYTATDVPSVTGSYGLNENFIVVAAPPNDVNCESVITNTNGNAAKQNGSSRATVETGVDTNACAGSISEKSEGTGAVTSRAEIDKGVDTSEKEKYKDLQKLLRRIIDLEFSERCTQRSITVVTTICDTLCVNPVAVVKVMEVMDQCFNESVQNQQPQLLMHYWYIVDAVLKQFNDKPPLLKAALVAIPHFVQKYLPWRGSNLASQSWSNLQSYKSAYEDMLDTWKVFLEKQTHQEIMNLWREGVKDQPTDDTKSKVGGSGLARDAAINTG</sequence>
<name>A0A3L6LAB0_9TRYP</name>
<evidence type="ECO:0000256" key="1">
    <source>
        <dbReference type="SAM" id="MobiDB-lite"/>
    </source>
</evidence>
<proteinExistence type="predicted"/>
<evidence type="ECO:0000313" key="2">
    <source>
        <dbReference type="EMBL" id="RHW73158.1"/>
    </source>
</evidence>